<dbReference type="SUPFAM" id="SSF49879">
    <property type="entry name" value="SMAD/FHA domain"/>
    <property type="match status" value="1"/>
</dbReference>
<keyword evidence="1" id="KW-0597">Phosphoprotein</keyword>
<reference evidence="5" key="1">
    <citation type="journal article" date="2019" name="Int. J. Syst. Evol. Microbiol.">
        <title>The Global Catalogue of Microorganisms (GCM) 10K type strain sequencing project: providing services to taxonomists for standard genome sequencing and annotation.</title>
        <authorList>
            <consortium name="The Broad Institute Genomics Platform"/>
            <consortium name="The Broad Institute Genome Sequencing Center for Infectious Disease"/>
            <person name="Wu L."/>
            <person name="Ma J."/>
        </authorList>
    </citation>
    <scope>NUCLEOTIDE SEQUENCE [LARGE SCALE GENOMIC DNA]</scope>
    <source>
        <strain evidence="5">JCM 17138</strain>
    </source>
</reference>
<dbReference type="InterPro" id="IPR008984">
    <property type="entry name" value="SMAD_FHA_dom_sf"/>
</dbReference>
<keyword evidence="5" id="KW-1185">Reference proteome</keyword>
<dbReference type="EMBL" id="BAABDE010000022">
    <property type="protein sequence ID" value="GAA3814133.1"/>
    <property type="molecule type" value="Genomic_DNA"/>
</dbReference>
<evidence type="ECO:0000256" key="2">
    <source>
        <dbReference type="SAM" id="MobiDB-lite"/>
    </source>
</evidence>
<dbReference type="RefSeq" id="WP_275775537.1">
    <property type="nucleotide sequence ID" value="NZ_BAABDE010000022.1"/>
</dbReference>
<evidence type="ECO:0000313" key="4">
    <source>
        <dbReference type="EMBL" id="GAA3814133.1"/>
    </source>
</evidence>
<evidence type="ECO:0000259" key="3">
    <source>
        <dbReference type="PROSITE" id="PS50006"/>
    </source>
</evidence>
<dbReference type="Proteomes" id="UP001501009">
    <property type="component" value="Unassembled WGS sequence"/>
</dbReference>
<feature type="region of interest" description="Disordered" evidence="2">
    <location>
        <begin position="362"/>
        <end position="395"/>
    </location>
</feature>
<comment type="caution">
    <text evidence="4">The sequence shown here is derived from an EMBL/GenBank/DDBJ whole genome shotgun (WGS) entry which is preliminary data.</text>
</comment>
<organism evidence="4 5">
    <name type="scientific">Streptomyces coacervatus</name>
    <dbReference type="NCBI Taxonomy" id="647381"/>
    <lineage>
        <taxon>Bacteria</taxon>
        <taxon>Bacillati</taxon>
        <taxon>Actinomycetota</taxon>
        <taxon>Actinomycetes</taxon>
        <taxon>Kitasatosporales</taxon>
        <taxon>Streptomycetaceae</taxon>
        <taxon>Streptomyces</taxon>
    </lineage>
</organism>
<evidence type="ECO:0000313" key="5">
    <source>
        <dbReference type="Proteomes" id="UP001501009"/>
    </source>
</evidence>
<name>A0ABP7IB36_9ACTN</name>
<proteinExistence type="predicted"/>
<dbReference type="Gene3D" id="2.60.200.20">
    <property type="match status" value="1"/>
</dbReference>
<dbReference type="Pfam" id="PF00498">
    <property type="entry name" value="FHA"/>
    <property type="match status" value="1"/>
</dbReference>
<evidence type="ECO:0000256" key="1">
    <source>
        <dbReference type="ARBA" id="ARBA00022553"/>
    </source>
</evidence>
<accession>A0ABP7IB36</accession>
<sequence>MDMRSGRGPDGEPRLSLDAMTADFVVDVANVVRERGLVNDRPADLSRLTLLTGALAEFARDDSVRVYGVCDGSLLGDGRLYPAERTLLARWAAEGRLEVRPVADPRILELVETLDMPAVTGDNFFDEIPDHPWIAGNTDSFLRPVPDASGRGVSVVPRVMPVPQEWQISRKREESDLLASGMYDRRGAGARRELLDRIWRCPAAACPLFGPGRTTGQPLPRHRRGRVLCPTHEVQLTSLGTVPARAQLKVRVDGAVRTRFTVAEGAEITVGRAPAPSDGIALAPWIGEAARIWMSRNHVTIALDGGQVRVRDTSANGTVVRRAGDDVRLRRGGEWPLRTGQLVLLHETVALELSGRRYFFEDPEQGPARPLSPSDSGPTLLHRPGEAPRGRRGRR</sequence>
<protein>
    <recommendedName>
        <fullName evidence="3">FHA domain-containing protein</fullName>
    </recommendedName>
</protein>
<feature type="domain" description="FHA" evidence="3">
    <location>
        <begin position="268"/>
        <end position="320"/>
    </location>
</feature>
<gene>
    <name evidence="4" type="ORF">GCM10022403_054670</name>
</gene>
<dbReference type="InterPro" id="IPR000253">
    <property type="entry name" value="FHA_dom"/>
</dbReference>
<dbReference type="PROSITE" id="PS50006">
    <property type="entry name" value="FHA_DOMAIN"/>
    <property type="match status" value="1"/>
</dbReference>